<evidence type="ECO:0000313" key="3">
    <source>
        <dbReference type="Proteomes" id="UP000176273"/>
    </source>
</evidence>
<feature type="transmembrane region" description="Helical" evidence="1">
    <location>
        <begin position="12"/>
        <end position="32"/>
    </location>
</feature>
<reference evidence="2 3" key="1">
    <citation type="journal article" date="2016" name="Nat. Commun.">
        <title>Thousands of microbial genomes shed light on interconnected biogeochemical processes in an aquifer system.</title>
        <authorList>
            <person name="Anantharaman K."/>
            <person name="Brown C.T."/>
            <person name="Hug L.A."/>
            <person name="Sharon I."/>
            <person name="Castelle C.J."/>
            <person name="Probst A.J."/>
            <person name="Thomas B.C."/>
            <person name="Singh A."/>
            <person name="Wilkins M.J."/>
            <person name="Karaoz U."/>
            <person name="Brodie E.L."/>
            <person name="Williams K.H."/>
            <person name="Hubbard S.S."/>
            <person name="Banfield J.F."/>
        </authorList>
    </citation>
    <scope>NUCLEOTIDE SEQUENCE [LARGE SCALE GENOMIC DNA]</scope>
</reference>
<dbReference type="AlphaFoldDB" id="A0A1F6BJT3"/>
<protein>
    <recommendedName>
        <fullName evidence="4">Type II secretion system protein</fullName>
    </recommendedName>
</protein>
<evidence type="ECO:0000256" key="1">
    <source>
        <dbReference type="SAM" id="Phobius"/>
    </source>
</evidence>
<sequence>MSRKGFSLIELLVYVAIFVMSSVFLVSMFIIFTRIHVRQSSLNEVNSQVSFVNDVIQRLVRSSSVIGTAAGAATSTLTLRMASSTVDPTLVYFEGGVIYLQEGEDEPIALTSSPLAVDDFSVTKYENEGGYSFVRFDLAVHYDAESEGAKFRRTLSSAVSRASAATFDSSVLPNSSASYDLGSATKSWQNLYISGGIGIGTQPVAAAGIKSADDIAFTTSSVGLILVAPNSSCYRLTVGNGGVFATSSVSCP</sequence>
<gene>
    <name evidence="2" type="ORF">A2110_01170</name>
</gene>
<organism evidence="2 3">
    <name type="scientific">Candidatus Jorgensenbacteria bacterium GWA1_54_12</name>
    <dbReference type="NCBI Taxonomy" id="1798468"/>
    <lineage>
        <taxon>Bacteria</taxon>
        <taxon>Candidatus Joergenseniibacteriota</taxon>
    </lineage>
</organism>
<proteinExistence type="predicted"/>
<accession>A0A1F6BJT3</accession>
<dbReference type="STRING" id="1798468.A2110_01170"/>
<dbReference type="Pfam" id="PF07963">
    <property type="entry name" value="N_methyl"/>
    <property type="match status" value="1"/>
</dbReference>
<keyword evidence="1" id="KW-1133">Transmembrane helix</keyword>
<keyword evidence="1" id="KW-0472">Membrane</keyword>
<dbReference type="EMBL" id="MFKH01000016">
    <property type="protein sequence ID" value="OGG36797.1"/>
    <property type="molecule type" value="Genomic_DNA"/>
</dbReference>
<evidence type="ECO:0000313" key="2">
    <source>
        <dbReference type="EMBL" id="OGG36797.1"/>
    </source>
</evidence>
<dbReference type="InterPro" id="IPR012902">
    <property type="entry name" value="N_methyl_site"/>
</dbReference>
<dbReference type="Proteomes" id="UP000176273">
    <property type="component" value="Unassembled WGS sequence"/>
</dbReference>
<evidence type="ECO:0008006" key="4">
    <source>
        <dbReference type="Google" id="ProtNLM"/>
    </source>
</evidence>
<comment type="caution">
    <text evidence="2">The sequence shown here is derived from an EMBL/GenBank/DDBJ whole genome shotgun (WGS) entry which is preliminary data.</text>
</comment>
<keyword evidence="1" id="KW-0812">Transmembrane</keyword>
<name>A0A1F6BJT3_9BACT</name>